<dbReference type="PANTHER" id="PTHR31350:SF27">
    <property type="entry name" value="HEMIMETHYLATED DNA-BINDING DOMAIN-CONTAINING PROTEIN"/>
    <property type="match status" value="1"/>
</dbReference>
<dbReference type="SUPFAM" id="SSF141255">
    <property type="entry name" value="YccV-like"/>
    <property type="match status" value="1"/>
</dbReference>
<dbReference type="InterPro" id="IPR011722">
    <property type="entry name" value="Hemimethylated_DNA-bd_dom"/>
</dbReference>
<dbReference type="Pfam" id="PF12937">
    <property type="entry name" value="F-box-like"/>
    <property type="match status" value="1"/>
</dbReference>
<name>A0A2P6N5I3_9EUKA</name>
<feature type="compositionally biased region" description="Polar residues" evidence="1">
    <location>
        <begin position="9"/>
        <end position="21"/>
    </location>
</feature>
<evidence type="ECO:0000256" key="1">
    <source>
        <dbReference type="SAM" id="MobiDB-lite"/>
    </source>
</evidence>
<dbReference type="STRING" id="1890364.A0A2P6N5I3"/>
<protein>
    <recommendedName>
        <fullName evidence="2">F-box domain-containing protein</fullName>
    </recommendedName>
</protein>
<dbReference type="Gene3D" id="2.30.30.390">
    <property type="entry name" value="Hemimethylated DNA-binding domain"/>
    <property type="match status" value="1"/>
</dbReference>
<dbReference type="InterPro" id="IPR036623">
    <property type="entry name" value="Hemimethylated_DNA-bd_sf"/>
</dbReference>
<organism evidence="3 4">
    <name type="scientific">Planoprotostelium fungivorum</name>
    <dbReference type="NCBI Taxonomy" id="1890364"/>
    <lineage>
        <taxon>Eukaryota</taxon>
        <taxon>Amoebozoa</taxon>
        <taxon>Evosea</taxon>
        <taxon>Variosea</taxon>
        <taxon>Cavosteliida</taxon>
        <taxon>Cavosteliaceae</taxon>
        <taxon>Planoprotostelium</taxon>
    </lineage>
</organism>
<dbReference type="InParanoid" id="A0A2P6N5I3"/>
<dbReference type="Gene3D" id="1.20.1280.50">
    <property type="match status" value="1"/>
</dbReference>
<dbReference type="Pfam" id="PF08755">
    <property type="entry name" value="YccV-like"/>
    <property type="match status" value="1"/>
</dbReference>
<gene>
    <name evidence="3" type="ORF">PROFUN_12753</name>
</gene>
<dbReference type="PANTHER" id="PTHR31350">
    <property type="entry name" value="SI:DKEY-261L7.2"/>
    <property type="match status" value="1"/>
</dbReference>
<proteinExistence type="predicted"/>
<dbReference type="EMBL" id="MDYQ01000192">
    <property type="protein sequence ID" value="PRP79215.1"/>
    <property type="molecule type" value="Genomic_DNA"/>
</dbReference>
<dbReference type="NCBIfam" id="TIGR02097">
    <property type="entry name" value="yccV"/>
    <property type="match status" value="1"/>
</dbReference>
<dbReference type="InterPro" id="IPR036047">
    <property type="entry name" value="F-box-like_dom_sf"/>
</dbReference>
<dbReference type="OrthoDB" id="28868at2759"/>
<comment type="caution">
    <text evidence="3">The sequence shown here is derived from an EMBL/GenBank/DDBJ whole genome shotgun (WGS) entry which is preliminary data.</text>
</comment>
<dbReference type="Proteomes" id="UP000241769">
    <property type="component" value="Unassembled WGS sequence"/>
</dbReference>
<dbReference type="SMART" id="SM00992">
    <property type="entry name" value="YccV-like"/>
    <property type="match status" value="1"/>
</dbReference>
<dbReference type="InterPro" id="IPR001810">
    <property type="entry name" value="F-box_dom"/>
</dbReference>
<accession>A0A2P6N5I3</accession>
<feature type="region of interest" description="Disordered" evidence="1">
    <location>
        <begin position="1"/>
        <end position="21"/>
    </location>
</feature>
<evidence type="ECO:0000313" key="4">
    <source>
        <dbReference type="Proteomes" id="UP000241769"/>
    </source>
</evidence>
<dbReference type="GO" id="GO:0003677">
    <property type="term" value="F:DNA binding"/>
    <property type="evidence" value="ECO:0007669"/>
    <property type="project" value="InterPro"/>
</dbReference>
<feature type="domain" description="F-box" evidence="2">
    <location>
        <begin position="33"/>
        <end position="82"/>
    </location>
</feature>
<dbReference type="CDD" id="cd09917">
    <property type="entry name" value="F-box_SF"/>
    <property type="match status" value="1"/>
</dbReference>
<reference evidence="3 4" key="1">
    <citation type="journal article" date="2018" name="Genome Biol. Evol.">
        <title>Multiple Roots of Fruiting Body Formation in Amoebozoa.</title>
        <authorList>
            <person name="Hillmann F."/>
            <person name="Forbes G."/>
            <person name="Novohradska S."/>
            <person name="Ferling I."/>
            <person name="Riege K."/>
            <person name="Groth M."/>
            <person name="Westermann M."/>
            <person name="Marz M."/>
            <person name="Spaller T."/>
            <person name="Winckler T."/>
            <person name="Schaap P."/>
            <person name="Glockner G."/>
        </authorList>
    </citation>
    <scope>NUCLEOTIDE SEQUENCE [LARGE SCALE GENOMIC DNA]</scope>
    <source>
        <strain evidence="3 4">Jena</strain>
    </source>
</reference>
<evidence type="ECO:0000313" key="3">
    <source>
        <dbReference type="EMBL" id="PRP79215.1"/>
    </source>
</evidence>
<dbReference type="SUPFAM" id="SSF81383">
    <property type="entry name" value="F-box domain"/>
    <property type="match status" value="1"/>
</dbReference>
<dbReference type="PROSITE" id="PS50181">
    <property type="entry name" value="FBOX"/>
    <property type="match status" value="1"/>
</dbReference>
<keyword evidence="4" id="KW-1185">Reference proteome</keyword>
<evidence type="ECO:0000259" key="2">
    <source>
        <dbReference type="PROSITE" id="PS50181"/>
    </source>
</evidence>
<sequence>MPKRKVSTMEETQLVTSPSSAQTNTIGDAVQYDFSFDIIPEEIILHIFTHLDNQTIMLICPLVCTTWYRLCHEKGASFWKQRCVDGLPKRMQGTQGSPYYLQEEPTNVQETSPFGWKWWSLDLEQVDDWHNQFYRRIMVDKRVKMLALELAETRFRATDKFRTIAQFGDEALDMLLKMWTVSWDLLLNPDTAKEEYGLVKSKAMSQSYWIGEMIGFLDRLRFIQIIRQMMANKDVKLKDACFGMERCLRQPPHASSSDLINAPLVFRDLIEQYRNELKVQFPGINFSDPPFEAVSYLVQSLHQRSHNRTGRDNDATLLGAAILGRKGYPISCCALLHAIATELGFTVNMVGFPFHFIASYKRRTTGESIFIDSFHGKTMSLKEIKAFGRERQIVWNDRLVEPTSHALVIHRIANNMANTVAQMTENLYSTQQRRYLISCILTEMSSLQLGLAEHGWRHRIRYVTNRYIWDTLLDGEWPIDASIFDEQMNIASADPQLIPPKQRNKTCSEGRELPQYKVGHIFHHRQRHYTGIILGWDYTCAATNEWMEQMNVNSLSRGSQQPFYHSYVIEDGSECYVAEENIIWSDVNHQQSTSFEILSVIGRYFDVYEKSGDDRHGRFIPCRDLLCAYPDDG</sequence>
<dbReference type="Pfam" id="PF13369">
    <property type="entry name" value="Transglut_core2"/>
    <property type="match status" value="1"/>
</dbReference>
<dbReference type="AlphaFoldDB" id="A0A2P6N5I3"/>
<dbReference type="SMART" id="SM00256">
    <property type="entry name" value="FBOX"/>
    <property type="match status" value="1"/>
</dbReference>
<dbReference type="InterPro" id="IPR032698">
    <property type="entry name" value="SirB1_N"/>
</dbReference>